<accession>A0A8J7RQD4</accession>
<dbReference type="AlphaFoldDB" id="A0A8J7RQD4"/>
<protein>
    <submittedName>
        <fullName evidence="1">Uncharacterized protein</fullName>
    </submittedName>
</protein>
<gene>
    <name evidence="1" type="ORF">J5Y06_15820</name>
</gene>
<evidence type="ECO:0000313" key="2">
    <source>
        <dbReference type="Proteomes" id="UP000666240"/>
    </source>
</evidence>
<reference evidence="1" key="1">
    <citation type="submission" date="2021-03" db="EMBL/GenBank/DDBJ databases">
        <title>Genome sequencing and assembly of Tianweitania sediminis.</title>
        <authorList>
            <person name="Chhetri G."/>
        </authorList>
    </citation>
    <scope>NUCLEOTIDE SEQUENCE</scope>
    <source>
        <strain evidence="1">Z8</strain>
    </source>
</reference>
<evidence type="ECO:0000313" key="1">
    <source>
        <dbReference type="EMBL" id="MBP0440124.1"/>
    </source>
</evidence>
<proteinExistence type="predicted"/>
<keyword evidence="2" id="KW-1185">Reference proteome</keyword>
<dbReference type="EMBL" id="JAGIYY010000006">
    <property type="protein sequence ID" value="MBP0440124.1"/>
    <property type="molecule type" value="Genomic_DNA"/>
</dbReference>
<organism evidence="1 2">
    <name type="scientific">Tianweitania sediminis</name>
    <dbReference type="NCBI Taxonomy" id="1502156"/>
    <lineage>
        <taxon>Bacteria</taxon>
        <taxon>Pseudomonadati</taxon>
        <taxon>Pseudomonadota</taxon>
        <taxon>Alphaproteobacteria</taxon>
        <taxon>Hyphomicrobiales</taxon>
        <taxon>Phyllobacteriaceae</taxon>
        <taxon>Tianweitania</taxon>
    </lineage>
</organism>
<sequence>MTEILKKNGEQANQAWRDMAKDLLQQLVGRGIAVHLAEAEVRSLLYAALAELKKADARRA</sequence>
<comment type="caution">
    <text evidence="1">The sequence shown here is derived from an EMBL/GenBank/DDBJ whole genome shotgun (WGS) entry which is preliminary data.</text>
</comment>
<name>A0A8J7RQD4_9HYPH</name>
<dbReference type="Proteomes" id="UP000666240">
    <property type="component" value="Unassembled WGS sequence"/>
</dbReference>